<dbReference type="HAMAP" id="MF_01211">
    <property type="entry name" value="DHODB_Fe_S_bind"/>
    <property type="match status" value="1"/>
</dbReference>
<evidence type="ECO:0000256" key="1">
    <source>
        <dbReference type="ARBA" id="ARBA00006422"/>
    </source>
</evidence>
<feature type="domain" description="FAD-binding FR-type" evidence="14">
    <location>
        <begin position="4"/>
        <end position="106"/>
    </location>
</feature>
<keyword evidence="6 11" id="KW-0274">FAD</keyword>
<feature type="binding site" evidence="11 13">
    <location>
        <position position="236"/>
    </location>
    <ligand>
        <name>[2Fe-2S] cluster</name>
        <dbReference type="ChEBI" id="CHEBI:190135"/>
    </ligand>
</feature>
<keyword evidence="2 11" id="KW-0813">Transport</keyword>
<organism evidence="15 16">
    <name type="scientific">Carboxydocella sporoproducens DSM 16521</name>
    <dbReference type="NCBI Taxonomy" id="1121270"/>
    <lineage>
        <taxon>Bacteria</taxon>
        <taxon>Bacillati</taxon>
        <taxon>Bacillota</taxon>
        <taxon>Clostridia</taxon>
        <taxon>Eubacteriales</taxon>
        <taxon>Clostridiales Family XVI. Incertae Sedis</taxon>
        <taxon>Carboxydocella</taxon>
    </lineage>
</organism>
<dbReference type="InterPro" id="IPR037117">
    <property type="entry name" value="Dihydroorotate_DH_ele_sf"/>
</dbReference>
<keyword evidence="9 11" id="KW-0408">Iron</keyword>
<dbReference type="GO" id="GO:0016491">
    <property type="term" value="F:oxidoreductase activity"/>
    <property type="evidence" value="ECO:0007669"/>
    <property type="project" value="InterPro"/>
</dbReference>
<dbReference type="PANTHER" id="PTHR43513">
    <property type="entry name" value="DIHYDROOROTATE DEHYDROGENASE B (NAD(+)), ELECTRON TRANSFER SUBUNIT"/>
    <property type="match status" value="1"/>
</dbReference>
<evidence type="ECO:0000256" key="12">
    <source>
        <dbReference type="PIRSR" id="PIRSR006816-1"/>
    </source>
</evidence>
<dbReference type="Gene3D" id="3.40.50.80">
    <property type="entry name" value="Nucleotide-binding domain of ferredoxin-NADP reductase (FNR) module"/>
    <property type="match status" value="1"/>
</dbReference>
<comment type="subunit">
    <text evidence="11">Heterotetramer of 2 PyrK and 2 PyrD type B subunits.</text>
</comment>
<name>A0A1T4MX82_9FIRM</name>
<dbReference type="PRINTS" id="PR00409">
    <property type="entry name" value="PHDIOXRDTASE"/>
</dbReference>
<evidence type="ECO:0000256" key="13">
    <source>
        <dbReference type="PIRSR" id="PIRSR006816-2"/>
    </source>
</evidence>
<evidence type="ECO:0000256" key="6">
    <source>
        <dbReference type="ARBA" id="ARBA00022827"/>
    </source>
</evidence>
<evidence type="ECO:0000256" key="3">
    <source>
        <dbReference type="ARBA" id="ARBA00022630"/>
    </source>
</evidence>
<dbReference type="InterPro" id="IPR039261">
    <property type="entry name" value="FNR_nucleotide-bd"/>
</dbReference>
<comment type="cofactor">
    <cofactor evidence="11 12">
        <name>FAD</name>
        <dbReference type="ChEBI" id="CHEBI:57692"/>
    </cofactor>
    <text evidence="11 12">Binds 1 FAD per subunit.</text>
</comment>
<dbReference type="RefSeq" id="WP_078664859.1">
    <property type="nucleotide sequence ID" value="NZ_FUXM01000005.1"/>
</dbReference>
<feature type="binding site" evidence="11 12">
    <location>
        <begin position="57"/>
        <end position="60"/>
    </location>
    <ligand>
        <name>FAD</name>
        <dbReference type="ChEBI" id="CHEBI:57692"/>
    </ligand>
</feature>
<evidence type="ECO:0000256" key="11">
    <source>
        <dbReference type="HAMAP-Rule" id="MF_01211"/>
    </source>
</evidence>
<dbReference type="PANTHER" id="PTHR43513:SF3">
    <property type="entry name" value="DIHYDROOROTATE DEHYDROGENASE B (NAD(+)), ELECTRON TRANSFER SUBUNIT-RELATED"/>
    <property type="match status" value="1"/>
</dbReference>
<dbReference type="InterPro" id="IPR017938">
    <property type="entry name" value="Riboflavin_synthase-like_b-brl"/>
</dbReference>
<keyword evidence="8 11" id="KW-0249">Electron transport</keyword>
<keyword evidence="7 11" id="KW-0665">Pyrimidine biosynthesis</keyword>
<comment type="cofactor">
    <cofactor evidence="11">
        <name>[2Fe-2S] cluster</name>
        <dbReference type="ChEBI" id="CHEBI:190135"/>
    </cofactor>
    <text evidence="11">Binds 1 [2Fe-2S] cluster per subunit.</text>
</comment>
<evidence type="ECO:0000259" key="14">
    <source>
        <dbReference type="PROSITE" id="PS51384"/>
    </source>
</evidence>
<keyword evidence="4 11" id="KW-0001">2Fe-2S</keyword>
<evidence type="ECO:0000256" key="9">
    <source>
        <dbReference type="ARBA" id="ARBA00023004"/>
    </source>
</evidence>
<dbReference type="InterPro" id="IPR012165">
    <property type="entry name" value="Cyt_c3_hydrogenase_gsu"/>
</dbReference>
<comment type="pathway">
    <text evidence="11">Pyrimidine metabolism; UMP biosynthesis via de novo pathway; orotate from (S)-dihydroorotate (NAD(+) route): step 1/1.</text>
</comment>
<keyword evidence="5 11" id="KW-0479">Metal-binding</keyword>
<dbReference type="CDD" id="cd06218">
    <property type="entry name" value="DHOD_e_trans"/>
    <property type="match status" value="1"/>
</dbReference>
<evidence type="ECO:0000313" key="15">
    <source>
        <dbReference type="EMBL" id="SJZ71669.1"/>
    </source>
</evidence>
<dbReference type="InterPro" id="IPR050353">
    <property type="entry name" value="PyrK_electron_transfer"/>
</dbReference>
<reference evidence="16" key="1">
    <citation type="submission" date="2017-02" db="EMBL/GenBank/DDBJ databases">
        <authorList>
            <person name="Varghese N."/>
            <person name="Submissions S."/>
        </authorList>
    </citation>
    <scope>NUCLEOTIDE SEQUENCE [LARGE SCALE GENOMIC DNA]</scope>
    <source>
        <strain evidence="16">DSM 16521</strain>
    </source>
</reference>
<sequence>MAGTGVYNGKILEHRHLNDYYSLLTIEVPEIAMYAKPGQFVMVACREQGSLDPLLRRPLSLHNILADDGQIQLLYQLRGKGTTWLWQRRPGETLSLLGPLGRGFRLPPEVNKAVLVGGGIGNAPLLPIAQVLAQFELESRFFTGARSEAHLVGVEPIAALGIPVHISTEDGSVGRQGLVTEELAVYLERERPDYLYACGPLPMLKAVVKLARQYGMAGQVSLEETMACGIGICLGCDCGGKKVCKEGPVFAIEEVVLND</sequence>
<dbReference type="GO" id="GO:0046872">
    <property type="term" value="F:metal ion binding"/>
    <property type="evidence" value="ECO:0007669"/>
    <property type="project" value="UniProtKB-KW"/>
</dbReference>
<dbReference type="InterPro" id="IPR023455">
    <property type="entry name" value="Dihydroorotate_DHASE_ETsu"/>
</dbReference>
<comment type="function">
    <text evidence="11">Responsible for channeling the electrons from the oxidation of dihydroorotate from the FMN redox center in the PyrD type B subunit to the ultimate electron acceptor NAD(+).</text>
</comment>
<evidence type="ECO:0000256" key="2">
    <source>
        <dbReference type="ARBA" id="ARBA00022448"/>
    </source>
</evidence>
<proteinExistence type="inferred from homology"/>
<dbReference type="PIRSF" id="PIRSF006816">
    <property type="entry name" value="Cyc3_hyd_g"/>
    <property type="match status" value="1"/>
</dbReference>
<evidence type="ECO:0000256" key="5">
    <source>
        <dbReference type="ARBA" id="ARBA00022723"/>
    </source>
</evidence>
<accession>A0A1T4MX82</accession>
<keyword evidence="10 11" id="KW-0411">Iron-sulfur</keyword>
<dbReference type="EMBL" id="FUXM01000005">
    <property type="protein sequence ID" value="SJZ71669.1"/>
    <property type="molecule type" value="Genomic_DNA"/>
</dbReference>
<dbReference type="OrthoDB" id="9789468at2"/>
<dbReference type="Gene3D" id="2.40.30.10">
    <property type="entry name" value="Translation factors"/>
    <property type="match status" value="1"/>
</dbReference>
<dbReference type="Proteomes" id="UP000189933">
    <property type="component" value="Unassembled WGS sequence"/>
</dbReference>
<dbReference type="Pfam" id="PF10418">
    <property type="entry name" value="DHODB_Fe-S_bind"/>
    <property type="match status" value="1"/>
</dbReference>
<feature type="binding site" evidence="11 13">
    <location>
        <position position="244"/>
    </location>
    <ligand>
        <name>[2Fe-2S] cluster</name>
        <dbReference type="ChEBI" id="CHEBI:190135"/>
    </ligand>
</feature>
<dbReference type="AlphaFoldDB" id="A0A1T4MX82"/>
<dbReference type="GO" id="GO:0051537">
    <property type="term" value="F:2 iron, 2 sulfur cluster binding"/>
    <property type="evidence" value="ECO:0007669"/>
    <property type="project" value="UniProtKB-KW"/>
</dbReference>
<dbReference type="InterPro" id="IPR019480">
    <property type="entry name" value="Dihydroorotate_DH_Fe-S-bd"/>
</dbReference>
<dbReference type="Gene3D" id="2.10.240.10">
    <property type="entry name" value="Dihydroorotate dehydrogenase, electron transfer subunit"/>
    <property type="match status" value="1"/>
</dbReference>
<dbReference type="PROSITE" id="PS51384">
    <property type="entry name" value="FAD_FR"/>
    <property type="match status" value="1"/>
</dbReference>
<keyword evidence="16" id="KW-1185">Reference proteome</keyword>
<evidence type="ECO:0000256" key="7">
    <source>
        <dbReference type="ARBA" id="ARBA00022975"/>
    </source>
</evidence>
<dbReference type="GO" id="GO:0050660">
    <property type="term" value="F:flavin adenine dinucleotide binding"/>
    <property type="evidence" value="ECO:0007669"/>
    <property type="project" value="InterPro"/>
</dbReference>
<evidence type="ECO:0000256" key="8">
    <source>
        <dbReference type="ARBA" id="ARBA00022982"/>
    </source>
</evidence>
<protein>
    <recommendedName>
        <fullName evidence="11">Dihydroorotate dehydrogenase B (NAD(+)), electron transfer subunit</fullName>
    </recommendedName>
    <alternativeName>
        <fullName evidence="11">Dihydroorotate oxidase B, electron transfer subunit</fullName>
    </alternativeName>
</protein>
<dbReference type="InterPro" id="IPR017927">
    <property type="entry name" value="FAD-bd_FR_type"/>
</dbReference>
<gene>
    <name evidence="11" type="primary">pyrK</name>
    <name evidence="15" type="ORF">SAMN02745885_00755</name>
</gene>
<dbReference type="GO" id="GO:0009055">
    <property type="term" value="F:electron transfer activity"/>
    <property type="evidence" value="ECO:0007669"/>
    <property type="project" value="UniProtKB-UniRule"/>
</dbReference>
<evidence type="ECO:0000313" key="16">
    <source>
        <dbReference type="Proteomes" id="UP000189933"/>
    </source>
</evidence>
<feature type="binding site" evidence="11 13">
    <location>
        <position position="233"/>
    </location>
    <ligand>
        <name>[2Fe-2S] cluster</name>
        <dbReference type="ChEBI" id="CHEBI:190135"/>
    </ligand>
</feature>
<keyword evidence="3 11" id="KW-0285">Flavoprotein</keyword>
<evidence type="ECO:0000256" key="4">
    <source>
        <dbReference type="ARBA" id="ARBA00022714"/>
    </source>
</evidence>
<comment type="similarity">
    <text evidence="1 11">Belongs to the PyrK family.</text>
</comment>
<dbReference type="GO" id="GO:0044205">
    <property type="term" value="P:'de novo' UMP biosynthetic process"/>
    <property type="evidence" value="ECO:0007669"/>
    <property type="project" value="UniProtKB-UniRule"/>
</dbReference>
<dbReference type="SUPFAM" id="SSF63380">
    <property type="entry name" value="Riboflavin synthase domain-like"/>
    <property type="match status" value="1"/>
</dbReference>
<evidence type="ECO:0000256" key="10">
    <source>
        <dbReference type="ARBA" id="ARBA00023014"/>
    </source>
</evidence>
<dbReference type="SUPFAM" id="SSF52343">
    <property type="entry name" value="Ferredoxin reductase-like, C-terminal NADP-linked domain"/>
    <property type="match status" value="1"/>
</dbReference>
<feature type="binding site" evidence="11 13">
    <location>
        <position position="228"/>
    </location>
    <ligand>
        <name>[2Fe-2S] cluster</name>
        <dbReference type="ChEBI" id="CHEBI:190135"/>
    </ligand>
</feature>
<feature type="binding site" evidence="11 12">
    <location>
        <begin position="81"/>
        <end position="82"/>
    </location>
    <ligand>
        <name>FAD</name>
        <dbReference type="ChEBI" id="CHEBI:57692"/>
    </ligand>
</feature>
<comment type="cofactor">
    <cofactor evidence="13">
        <name>[2Fe-2S] cluster</name>
        <dbReference type="ChEBI" id="CHEBI:190135"/>
    </cofactor>
    <text evidence="13">Binds 1 [2Fe-2S] cluster per subunit.</text>
</comment>
<dbReference type="UniPathway" id="UPA00070">
    <property type="reaction ID" value="UER00945"/>
</dbReference>
<feature type="binding site" evidence="11 12">
    <location>
        <begin position="74"/>
        <end position="76"/>
    </location>
    <ligand>
        <name>FAD</name>
        <dbReference type="ChEBI" id="CHEBI:57692"/>
    </ligand>
</feature>